<dbReference type="AlphaFoldDB" id="A0A8S9FGG6"/>
<evidence type="ECO:0000313" key="2">
    <source>
        <dbReference type="EMBL" id="KAF2532710.1"/>
    </source>
</evidence>
<dbReference type="InterPro" id="IPR003871">
    <property type="entry name" value="RFA1B/D_OB_1st"/>
</dbReference>
<feature type="domain" description="Replication protein A 70 kDa DNA-binding subunit B/D first OB fold" evidence="1">
    <location>
        <begin position="12"/>
        <end position="81"/>
    </location>
</feature>
<evidence type="ECO:0000259" key="1">
    <source>
        <dbReference type="Pfam" id="PF02721"/>
    </source>
</evidence>
<comment type="caution">
    <text evidence="2">The sequence shown here is derived from an EMBL/GenBank/DDBJ whole genome shotgun (WGS) entry which is preliminary data.</text>
</comment>
<dbReference type="EMBL" id="QGKY02002305">
    <property type="protein sequence ID" value="KAF2532710.1"/>
    <property type="molecule type" value="Genomic_DNA"/>
</dbReference>
<sequence>MAMVSTNGNGTTLLRAVKPFKTGWKVEIKALHSWTHHSSYGGGDTLEFILAGATGDKIHCTCKRVFTPRAKKHMQIGFLVIYCMIQQRQWQQLRASIMAEKVEESLCLKMKL</sequence>
<protein>
    <recommendedName>
        <fullName evidence="1">Replication protein A 70 kDa DNA-binding subunit B/D first OB fold domain-containing protein</fullName>
    </recommendedName>
</protein>
<gene>
    <name evidence="2" type="ORF">F2Q70_00031915</name>
</gene>
<accession>A0A8S9FGG6</accession>
<reference evidence="2" key="1">
    <citation type="submission" date="2019-12" db="EMBL/GenBank/DDBJ databases">
        <title>Genome sequencing and annotation of Brassica cretica.</title>
        <authorList>
            <person name="Studholme D.J."/>
            <person name="Sarris P.F."/>
        </authorList>
    </citation>
    <scope>NUCLEOTIDE SEQUENCE</scope>
    <source>
        <strain evidence="2">PFS-102/07</strain>
        <tissue evidence="2">Leaf</tissue>
    </source>
</reference>
<name>A0A8S9FGG6_BRACR</name>
<proteinExistence type="predicted"/>
<dbReference type="Pfam" id="PF02721">
    <property type="entry name" value="DUF223"/>
    <property type="match status" value="1"/>
</dbReference>
<organism evidence="2">
    <name type="scientific">Brassica cretica</name>
    <name type="common">Mustard</name>
    <dbReference type="NCBI Taxonomy" id="69181"/>
    <lineage>
        <taxon>Eukaryota</taxon>
        <taxon>Viridiplantae</taxon>
        <taxon>Streptophyta</taxon>
        <taxon>Embryophyta</taxon>
        <taxon>Tracheophyta</taxon>
        <taxon>Spermatophyta</taxon>
        <taxon>Magnoliopsida</taxon>
        <taxon>eudicotyledons</taxon>
        <taxon>Gunneridae</taxon>
        <taxon>Pentapetalae</taxon>
        <taxon>rosids</taxon>
        <taxon>malvids</taxon>
        <taxon>Brassicales</taxon>
        <taxon>Brassicaceae</taxon>
        <taxon>Brassiceae</taxon>
        <taxon>Brassica</taxon>
    </lineage>
</organism>